<dbReference type="EMBL" id="FZNY01000002">
    <property type="protein sequence ID" value="SNR77279.1"/>
    <property type="molecule type" value="Genomic_DNA"/>
</dbReference>
<evidence type="ECO:0000313" key="2">
    <source>
        <dbReference type="EMBL" id="SNR77279.1"/>
    </source>
</evidence>
<organism evidence="2 3">
    <name type="scientific">Dokdonia pacifica</name>
    <dbReference type="NCBI Taxonomy" id="1627892"/>
    <lineage>
        <taxon>Bacteria</taxon>
        <taxon>Pseudomonadati</taxon>
        <taxon>Bacteroidota</taxon>
        <taxon>Flavobacteriia</taxon>
        <taxon>Flavobacteriales</taxon>
        <taxon>Flavobacteriaceae</taxon>
        <taxon>Dokdonia</taxon>
    </lineage>
</organism>
<protein>
    <submittedName>
        <fullName evidence="2">Acyl carrier protein</fullName>
    </submittedName>
</protein>
<sequence>MQEKIIKYIEEELANEELDGGLEATEDLLGSGILDSLGMMKLIAFLEDEFGCKVLPEEMVIENFMTVAHVNDYLVSKQ</sequence>
<dbReference type="InterPro" id="IPR036736">
    <property type="entry name" value="ACP-like_sf"/>
</dbReference>
<reference evidence="2 3" key="1">
    <citation type="submission" date="2017-06" db="EMBL/GenBank/DDBJ databases">
        <authorList>
            <person name="Kim H.J."/>
            <person name="Triplett B.A."/>
        </authorList>
    </citation>
    <scope>NUCLEOTIDE SEQUENCE [LARGE SCALE GENOMIC DNA]</scope>
    <source>
        <strain evidence="2 3">DSM 25597</strain>
    </source>
</reference>
<dbReference type="Pfam" id="PF00550">
    <property type="entry name" value="PP-binding"/>
    <property type="match status" value="1"/>
</dbReference>
<dbReference type="Proteomes" id="UP000198379">
    <property type="component" value="Unassembled WGS sequence"/>
</dbReference>
<dbReference type="SUPFAM" id="SSF47336">
    <property type="entry name" value="ACP-like"/>
    <property type="match status" value="1"/>
</dbReference>
<feature type="domain" description="Carrier" evidence="1">
    <location>
        <begin position="1"/>
        <end position="78"/>
    </location>
</feature>
<dbReference type="PROSITE" id="PS50075">
    <property type="entry name" value="CARRIER"/>
    <property type="match status" value="1"/>
</dbReference>
<gene>
    <name evidence="2" type="ORF">SAMN06265376_102539</name>
</gene>
<name>A0A238Z341_9FLAO</name>
<evidence type="ECO:0000259" key="1">
    <source>
        <dbReference type="PROSITE" id="PS50075"/>
    </source>
</evidence>
<proteinExistence type="predicted"/>
<evidence type="ECO:0000313" key="3">
    <source>
        <dbReference type="Proteomes" id="UP000198379"/>
    </source>
</evidence>
<dbReference type="OrthoDB" id="7875289at2"/>
<accession>A0A238Z341</accession>
<dbReference type="Gene3D" id="1.10.1200.10">
    <property type="entry name" value="ACP-like"/>
    <property type="match status" value="1"/>
</dbReference>
<dbReference type="InterPro" id="IPR009081">
    <property type="entry name" value="PP-bd_ACP"/>
</dbReference>
<dbReference type="AlphaFoldDB" id="A0A238Z341"/>
<keyword evidence="3" id="KW-1185">Reference proteome</keyword>
<dbReference type="RefSeq" id="WP_089371276.1">
    <property type="nucleotide sequence ID" value="NZ_BMEP01000001.1"/>
</dbReference>